<evidence type="ECO:0000313" key="5">
    <source>
        <dbReference type="Proteomes" id="UP000218979"/>
    </source>
</evidence>
<keyword evidence="5" id="KW-1185">Reference proteome</keyword>
<dbReference type="AlphaFoldDB" id="A0A1K2HIU3"/>
<dbReference type="EMBL" id="FPKS01000018">
    <property type="protein sequence ID" value="SFZ76678.1"/>
    <property type="molecule type" value="Genomic_DNA"/>
</dbReference>
<dbReference type="InterPro" id="IPR053163">
    <property type="entry name" value="HTH-type_regulator_Rgg"/>
</dbReference>
<dbReference type="STRING" id="1122154.SAMN02746068_02028"/>
<dbReference type="EMBL" id="JXJT01000024">
    <property type="protein sequence ID" value="PCS01149.1"/>
    <property type="molecule type" value="Genomic_DNA"/>
</dbReference>
<evidence type="ECO:0000259" key="1">
    <source>
        <dbReference type="Pfam" id="PF21259"/>
    </source>
</evidence>
<gene>
    <name evidence="2" type="ORF">RR45_GL001153</name>
    <name evidence="3" type="ORF">SAMN02746068_02028</name>
</gene>
<dbReference type="PANTHER" id="PTHR37038:SF12">
    <property type="entry name" value="TRANSCRIPTIONAL REGULATOR"/>
    <property type="match status" value="1"/>
</dbReference>
<accession>A0A1K2HIU3</accession>
<dbReference type="SUPFAM" id="SSF47413">
    <property type="entry name" value="lambda repressor-like DNA-binding domains"/>
    <property type="match status" value="1"/>
</dbReference>
<dbReference type="Proteomes" id="UP000185655">
    <property type="component" value="Unassembled WGS sequence"/>
</dbReference>
<dbReference type="InterPro" id="IPR011990">
    <property type="entry name" value="TPR-like_helical_dom_sf"/>
</dbReference>
<dbReference type="Pfam" id="PF21259">
    <property type="entry name" value="Rgg_C"/>
    <property type="match status" value="1"/>
</dbReference>
<evidence type="ECO:0000313" key="3">
    <source>
        <dbReference type="EMBL" id="SFZ76678.1"/>
    </source>
</evidence>
<protein>
    <submittedName>
        <fullName evidence="2">Positive transcriptional regulator, MutR family</fullName>
    </submittedName>
    <submittedName>
        <fullName evidence="3">Transcriptional activator, Rgg/GadR/MutR family, C-terminal domain-containing protein</fullName>
    </submittedName>
</protein>
<evidence type="ECO:0000313" key="2">
    <source>
        <dbReference type="EMBL" id="PCS01149.1"/>
    </source>
</evidence>
<organism evidence="3 4">
    <name type="scientific">Pseudolactococcus chungangensis CAU 28 = DSM 22330</name>
    <dbReference type="NCBI Taxonomy" id="1122154"/>
    <lineage>
        <taxon>Bacteria</taxon>
        <taxon>Bacillati</taxon>
        <taxon>Bacillota</taxon>
        <taxon>Bacilli</taxon>
        <taxon>Lactobacillales</taxon>
        <taxon>Streptococcaceae</taxon>
        <taxon>Pseudolactococcus</taxon>
    </lineage>
</organism>
<sequence>MNFRELGAFYKKVRQSRGYSIGDVTSHYLSKSQISKFENGNSMLLLDGFMHAVAGLNMTMSEFFLTIGHFEAGNLHTFGEKLKDLINVQDMDGLKGLIIQKPRTNEKRIFNIKIKCAIRELSGQNLLTDADSQFIDKYLTDHEEWTAFDIDVFGMCLEALDTELVYQLGKQLTKKDKFRILPYNAYIVKRTLVNVYVYMILHGRFIYADEFEKELDSLLKSTDTEEKIAVHIFKKVLKYRQEKNPELLPEIDQDLQNLKNLGAFGLARMIDIFLTNYK</sequence>
<dbReference type="InterPro" id="IPR010057">
    <property type="entry name" value="Transcription_activator_Rgg_C"/>
</dbReference>
<evidence type="ECO:0000313" key="4">
    <source>
        <dbReference type="Proteomes" id="UP000185655"/>
    </source>
</evidence>
<proteinExistence type="predicted"/>
<dbReference type="PANTHER" id="PTHR37038">
    <property type="entry name" value="TRANSCRIPTIONAL REGULATOR-RELATED"/>
    <property type="match status" value="1"/>
</dbReference>
<dbReference type="GO" id="GO:0003677">
    <property type="term" value="F:DNA binding"/>
    <property type="evidence" value="ECO:0007669"/>
    <property type="project" value="InterPro"/>
</dbReference>
<reference evidence="3 4" key="2">
    <citation type="submission" date="2016-11" db="EMBL/GenBank/DDBJ databases">
        <authorList>
            <person name="Jaros S."/>
            <person name="Januszkiewicz K."/>
            <person name="Wedrychowicz H."/>
        </authorList>
    </citation>
    <scope>NUCLEOTIDE SEQUENCE [LARGE SCALE GENOMIC DNA]</scope>
    <source>
        <strain evidence="3 4">DSM 22330</strain>
    </source>
</reference>
<dbReference type="Proteomes" id="UP000218979">
    <property type="component" value="Unassembled WGS sequence"/>
</dbReference>
<name>A0A1K2HIU3_9LACT</name>
<dbReference type="NCBIfam" id="TIGR01716">
    <property type="entry name" value="RGG_Cterm"/>
    <property type="match status" value="1"/>
</dbReference>
<dbReference type="Gene3D" id="1.25.40.10">
    <property type="entry name" value="Tetratricopeptide repeat domain"/>
    <property type="match status" value="1"/>
</dbReference>
<dbReference type="InterPro" id="IPR010982">
    <property type="entry name" value="Lambda_DNA-bd_dom_sf"/>
</dbReference>
<feature type="domain" description="HTH-type transcriptional regulator Rgg C-terminal" evidence="1">
    <location>
        <begin position="101"/>
        <end position="268"/>
    </location>
</feature>
<reference evidence="2 5" key="1">
    <citation type="submission" date="2014-12" db="EMBL/GenBank/DDBJ databases">
        <title>Draft genome sequences of 10 type strains of Lactococcus.</title>
        <authorList>
            <person name="Sun Z."/>
            <person name="Zhong Z."/>
            <person name="Liu W."/>
            <person name="Zhang W."/>
            <person name="Zhang H."/>
        </authorList>
    </citation>
    <scope>NUCLEOTIDE SEQUENCE [LARGE SCALE GENOMIC DNA]</scope>
    <source>
        <strain evidence="2 5">DSM 22330</strain>
    </source>
</reference>